<dbReference type="VEuPathDB" id="VectorBase:SCAU004661"/>
<organism evidence="9 10">
    <name type="scientific">Stomoxys calcitrans</name>
    <name type="common">Stable fly</name>
    <name type="synonym">Conops calcitrans</name>
    <dbReference type="NCBI Taxonomy" id="35570"/>
    <lineage>
        <taxon>Eukaryota</taxon>
        <taxon>Metazoa</taxon>
        <taxon>Ecdysozoa</taxon>
        <taxon>Arthropoda</taxon>
        <taxon>Hexapoda</taxon>
        <taxon>Insecta</taxon>
        <taxon>Pterygota</taxon>
        <taxon>Neoptera</taxon>
        <taxon>Endopterygota</taxon>
        <taxon>Diptera</taxon>
        <taxon>Brachycera</taxon>
        <taxon>Muscomorpha</taxon>
        <taxon>Muscoidea</taxon>
        <taxon>Muscidae</taxon>
        <taxon>Stomoxys</taxon>
    </lineage>
</organism>
<evidence type="ECO:0000256" key="5">
    <source>
        <dbReference type="ARBA" id="ARBA00023136"/>
    </source>
</evidence>
<reference evidence="9" key="1">
    <citation type="submission" date="2020-05" db="UniProtKB">
        <authorList>
            <consortium name="EnsemblMetazoa"/>
        </authorList>
    </citation>
    <scope>IDENTIFICATION</scope>
    <source>
        <strain evidence="9">USDA</strain>
    </source>
</reference>
<dbReference type="GO" id="GO:0034993">
    <property type="term" value="C:meiotic nuclear membrane microtubule tethering complex"/>
    <property type="evidence" value="ECO:0007669"/>
    <property type="project" value="TreeGrafter"/>
</dbReference>
<feature type="region of interest" description="Disordered" evidence="6">
    <location>
        <begin position="1"/>
        <end position="152"/>
    </location>
</feature>
<feature type="domain" description="SUN" evidence="8">
    <location>
        <begin position="935"/>
        <end position="1097"/>
    </location>
</feature>
<evidence type="ECO:0000256" key="3">
    <source>
        <dbReference type="ARBA" id="ARBA00022989"/>
    </source>
</evidence>
<comment type="subcellular location">
    <subcellularLocation>
        <location evidence="1">Membrane</location>
    </subcellularLocation>
</comment>
<dbReference type="FunFam" id="2.60.120.260:FF:000009">
    <property type="entry name" value="SUN domain-containing protein 1 isoform X1"/>
    <property type="match status" value="1"/>
</dbReference>
<dbReference type="Proteomes" id="UP000095300">
    <property type="component" value="Unassembled WGS sequence"/>
</dbReference>
<feature type="transmembrane region" description="Helical" evidence="7">
    <location>
        <begin position="415"/>
        <end position="436"/>
    </location>
</feature>
<keyword evidence="2 7" id="KW-0812">Transmembrane</keyword>
<dbReference type="KEGG" id="scac:106088725"/>
<evidence type="ECO:0000313" key="9">
    <source>
        <dbReference type="EnsemblMetazoa" id="SCAU004661-PB"/>
    </source>
</evidence>
<feature type="compositionally biased region" description="Polar residues" evidence="6">
    <location>
        <begin position="78"/>
        <end position="89"/>
    </location>
</feature>
<evidence type="ECO:0000313" key="10">
    <source>
        <dbReference type="Proteomes" id="UP000095300"/>
    </source>
</evidence>
<keyword evidence="10" id="KW-1185">Reference proteome</keyword>
<feature type="compositionally biased region" description="Basic and acidic residues" evidence="6">
    <location>
        <begin position="181"/>
        <end position="194"/>
    </location>
</feature>
<dbReference type="OrthoDB" id="342281at2759"/>
<dbReference type="PROSITE" id="PS51469">
    <property type="entry name" value="SUN"/>
    <property type="match status" value="1"/>
</dbReference>
<evidence type="ECO:0000256" key="7">
    <source>
        <dbReference type="SAM" id="Phobius"/>
    </source>
</evidence>
<evidence type="ECO:0000256" key="6">
    <source>
        <dbReference type="SAM" id="MobiDB-lite"/>
    </source>
</evidence>
<dbReference type="AlphaFoldDB" id="A0A1I8P477"/>
<evidence type="ECO:0000256" key="2">
    <source>
        <dbReference type="ARBA" id="ARBA00022692"/>
    </source>
</evidence>
<feature type="compositionally biased region" description="Low complexity" evidence="6">
    <location>
        <begin position="45"/>
        <end position="54"/>
    </location>
</feature>
<keyword evidence="5 7" id="KW-0472">Membrane</keyword>
<proteinExistence type="predicted"/>
<name>A0A1I8P477_STOCA</name>
<feature type="compositionally biased region" description="Polar residues" evidence="6">
    <location>
        <begin position="100"/>
        <end position="125"/>
    </location>
</feature>
<feature type="compositionally biased region" description="Low complexity" evidence="6">
    <location>
        <begin position="128"/>
        <end position="145"/>
    </location>
</feature>
<dbReference type="InterPro" id="IPR045119">
    <property type="entry name" value="SUN1-5"/>
</dbReference>
<keyword evidence="4" id="KW-0175">Coiled coil</keyword>
<sequence>MSEYTMETRHRSRSKTPFLRSSCDHENCDHVGDEPHTHHHKKQKSTSQASNVRTIIEETVEVTSSSSIMGSGKDSPSKMTQTKIKTSDYSSEDSPENKTKTATRGITSISAGGHNLQTQQQNQKFTETKTTSTVVTKTKKSGGSVATSTPKTSNFVTNFASQYASRGGGGGSSAKASKSQTESHYEQRSVKEHTQNVLNSEKEMSKGKSYLSGFLGNSFGADNLDSSDHVAYLEYKKAGEYWKTTPKTDYTYSELSPHRRELAPGIVAMPNMSRKSLENHHERINYMVERDPAQEEYIRRRYEASKFTQNRRAAENLSYESGDEVDYAYRRATNVYNNRYDGQQQSDSWLMRFITTIVTTVTSTWSSMTGSNSDQNGGVGRYTSYSSSMYHTKVAEQDRGFFGSMFHGIASGFAYLVRNLYLFISSVLCLDTWLLQSSNADNKSKKRFLLFLLMLLPLLLLAAWWLLDEQDRLLYMQRWQSLLPLSLITTLRSSLYTNVHSLKSLLQLPLFASTSSSQNLDNLKLSMQKSMPAEEYENILNHINSYVQTLVDLKLQEQQQRNQGKASELSTKQITLIVQIIKENLEALSRQKRFTESPETLTQLSEADLNLIIQKVLLRLQEDDTLRQPLILTAENKEEIKRLIAQTLQVNNYSYYNTIVENLDLDALIARLLKAPLFTAYINEEISSQINGKLHEKLLQLQKSHTSTMGADQFAFLEQQKLIIDNLGQEISFIKLSLNDKVSENEDLHYSIKHLQQTQDDLLRRLQELEFSNDERFSNLMQEITLKLNTLKDEQFHLLNQQVKLSLIDILGFRTTSKDGAKFDDADLQNWINSMFVAKDYLEQRLALINNRTNERIKQEIDKSAMFLMRDISERLKAEIILAVEKKHLESNAVLEGHIKAALSEEEVRNIVKSVLAIYDADKTGLVDFALESAGGQILSTRCTESYQTKSAQISVFGIPLWYPTNTPRVAISPNVQPGECWAFQGFPGFLVLKLNSLVYVTGFTLEHIPKSLAPNGAIDSAPKNFTVWGLEHEKDQEPVLFGEYEYADNDASLQYFPVQNQNINRPYEIVELRIESNHGQPLYTCLYRFRVHGKPPTT</sequence>
<dbReference type="STRING" id="35570.A0A1I8P477"/>
<evidence type="ECO:0000259" key="8">
    <source>
        <dbReference type="PROSITE" id="PS51469"/>
    </source>
</evidence>
<dbReference type="EnsemblMetazoa" id="SCAU004661-RB">
    <property type="protein sequence ID" value="SCAU004661-PB"/>
    <property type="gene ID" value="SCAU004661"/>
</dbReference>
<evidence type="ECO:0000256" key="4">
    <source>
        <dbReference type="ARBA" id="ARBA00023054"/>
    </source>
</evidence>
<evidence type="ECO:0000256" key="1">
    <source>
        <dbReference type="ARBA" id="ARBA00004370"/>
    </source>
</evidence>
<dbReference type="PANTHER" id="PTHR12911:SF8">
    <property type="entry name" value="KLAROID PROTEIN-RELATED"/>
    <property type="match status" value="1"/>
</dbReference>
<dbReference type="Gene3D" id="2.60.120.260">
    <property type="entry name" value="Galactose-binding domain-like"/>
    <property type="match status" value="1"/>
</dbReference>
<accession>A0A1I8P477</accession>
<feature type="compositionally biased region" description="Basic and acidic residues" evidence="6">
    <location>
        <begin position="22"/>
        <end position="36"/>
    </location>
</feature>
<feature type="transmembrane region" description="Helical" evidence="7">
    <location>
        <begin position="448"/>
        <end position="467"/>
    </location>
</feature>
<protein>
    <recommendedName>
        <fullName evidence="8">SUN domain-containing protein</fullName>
    </recommendedName>
</protein>
<gene>
    <name evidence="9" type="primary">106088725</name>
</gene>
<feature type="compositionally biased region" description="Low complexity" evidence="6">
    <location>
        <begin position="61"/>
        <end position="74"/>
    </location>
</feature>
<dbReference type="PANTHER" id="PTHR12911">
    <property type="entry name" value="SAD1/UNC-84-LIKE PROTEIN-RELATED"/>
    <property type="match status" value="1"/>
</dbReference>
<dbReference type="Pfam" id="PF07738">
    <property type="entry name" value="Sad1_UNC"/>
    <property type="match status" value="1"/>
</dbReference>
<dbReference type="GO" id="GO:0043495">
    <property type="term" value="F:protein-membrane adaptor activity"/>
    <property type="evidence" value="ECO:0007669"/>
    <property type="project" value="TreeGrafter"/>
</dbReference>
<dbReference type="InterPro" id="IPR012919">
    <property type="entry name" value="SUN_dom"/>
</dbReference>
<feature type="region of interest" description="Disordered" evidence="6">
    <location>
        <begin position="164"/>
        <end position="194"/>
    </location>
</feature>
<keyword evidence="3 7" id="KW-1133">Transmembrane helix</keyword>